<keyword evidence="3" id="KW-1185">Reference proteome</keyword>
<evidence type="ECO:0000313" key="3">
    <source>
        <dbReference type="Proteomes" id="UP000242770"/>
    </source>
</evidence>
<name>A0A0F7RVU0_9BASI</name>
<gene>
    <name evidence="2" type="primary">SSCI08880.1</name>
</gene>
<evidence type="ECO:0000313" key="2">
    <source>
        <dbReference type="EMBL" id="CDR98877.1"/>
    </source>
</evidence>
<evidence type="ECO:0000256" key="1">
    <source>
        <dbReference type="SAM" id="MobiDB-lite"/>
    </source>
</evidence>
<feature type="region of interest" description="Disordered" evidence="1">
    <location>
        <begin position="1"/>
        <end position="20"/>
    </location>
</feature>
<sequence length="64" mass="6910">MQRGQRLSQAKIDDRTSNAEGCAAKGASRSLVIVVGAEITLTTDDFGEALEMVSRRRADEKLSV</sequence>
<dbReference type="AlphaFoldDB" id="A0A0F7RVU0"/>
<organism evidence="2 3">
    <name type="scientific">Sporisorium scitamineum</name>
    <dbReference type="NCBI Taxonomy" id="49012"/>
    <lineage>
        <taxon>Eukaryota</taxon>
        <taxon>Fungi</taxon>
        <taxon>Dikarya</taxon>
        <taxon>Basidiomycota</taxon>
        <taxon>Ustilaginomycotina</taxon>
        <taxon>Ustilaginomycetes</taxon>
        <taxon>Ustilaginales</taxon>
        <taxon>Ustilaginaceae</taxon>
        <taxon>Sporisorium</taxon>
    </lineage>
</organism>
<reference evidence="3" key="1">
    <citation type="submission" date="2014-06" db="EMBL/GenBank/DDBJ databases">
        <authorList>
            <person name="Berkman P.J."/>
        </authorList>
    </citation>
    <scope>NUCLEOTIDE SEQUENCE [LARGE SCALE GENOMIC DNA]</scope>
</reference>
<accession>A0A0F7RVU0</accession>
<protein>
    <submittedName>
        <fullName evidence="2">Uncharacterized protein</fullName>
    </submittedName>
</protein>
<dbReference type="EMBL" id="CCFA01000453">
    <property type="protein sequence ID" value="CDR98877.1"/>
    <property type="molecule type" value="Genomic_DNA"/>
</dbReference>
<proteinExistence type="predicted"/>
<dbReference type="Proteomes" id="UP000242770">
    <property type="component" value="Unassembled WGS sequence"/>
</dbReference>